<reference evidence="2 3" key="1">
    <citation type="submission" date="2016-03" db="EMBL/GenBank/DDBJ databases">
        <title>Complete genome sequence of Pedobacter cryoconitis PAMC 27485.</title>
        <authorList>
            <person name="Lee J."/>
            <person name="Kim O.-S."/>
        </authorList>
    </citation>
    <scope>NUCLEOTIDE SEQUENCE [LARGE SCALE GENOMIC DNA]</scope>
    <source>
        <strain evidence="2 3">PAMC 27485</strain>
    </source>
</reference>
<name>A0A127V7A2_9SPHI</name>
<dbReference type="Proteomes" id="UP000071561">
    <property type="component" value="Chromosome"/>
</dbReference>
<protein>
    <submittedName>
        <fullName evidence="2">Glycosyl transferase family 2</fullName>
    </submittedName>
</protein>
<dbReference type="KEGG" id="pcm:AY601_0200"/>
<evidence type="ECO:0000313" key="2">
    <source>
        <dbReference type="EMBL" id="AMP97170.1"/>
    </source>
</evidence>
<dbReference type="InterPro" id="IPR001173">
    <property type="entry name" value="Glyco_trans_2-like"/>
</dbReference>
<proteinExistence type="predicted"/>
<dbReference type="AlphaFoldDB" id="A0A127V7A2"/>
<dbReference type="RefSeq" id="WP_068395322.1">
    <property type="nucleotide sequence ID" value="NZ_CP014504.1"/>
</dbReference>
<dbReference type="PATRIC" id="fig|188932.3.peg.203"/>
<dbReference type="InterPro" id="IPR029044">
    <property type="entry name" value="Nucleotide-diphossugar_trans"/>
</dbReference>
<dbReference type="Pfam" id="PF00535">
    <property type="entry name" value="Glycos_transf_2"/>
    <property type="match status" value="1"/>
</dbReference>
<dbReference type="EMBL" id="CP014504">
    <property type="protein sequence ID" value="AMP97170.1"/>
    <property type="molecule type" value="Genomic_DNA"/>
</dbReference>
<accession>A0A127V7A2</accession>
<dbReference type="Gene3D" id="3.90.550.10">
    <property type="entry name" value="Spore Coat Polysaccharide Biosynthesis Protein SpsA, Chain A"/>
    <property type="match status" value="1"/>
</dbReference>
<dbReference type="OrthoDB" id="744361at2"/>
<dbReference type="GO" id="GO:0016740">
    <property type="term" value="F:transferase activity"/>
    <property type="evidence" value="ECO:0007669"/>
    <property type="project" value="UniProtKB-KW"/>
</dbReference>
<keyword evidence="2" id="KW-0808">Transferase</keyword>
<feature type="domain" description="Glycosyltransferase 2-like" evidence="1">
    <location>
        <begin position="14"/>
        <end position="111"/>
    </location>
</feature>
<evidence type="ECO:0000313" key="3">
    <source>
        <dbReference type="Proteomes" id="UP000071561"/>
    </source>
</evidence>
<dbReference type="SUPFAM" id="SSF53448">
    <property type="entry name" value="Nucleotide-diphospho-sugar transferases"/>
    <property type="match status" value="1"/>
</dbReference>
<keyword evidence="3" id="KW-1185">Reference proteome</keyword>
<sequence>MTKNSNQLISGVTLLITHYNRSESLLRLLKTIAGHEISFEQIIVSDDGSKKEHQDRLKGMQQQLGFTLIMAPVNKGLGNNINKGMDAVKSPYILYIQEDFVPKAAFITALKDGLEIMKSEPQWDIVRFYSFPWSPYPYLKPYKKGFSKMIFSLWPWYTNHLKFHVYSDHPHLKRAGFTEKFGRYFEAPNGDVTEMKMCRSFLKNDGKALYYKNYKELFEHDNPEDEPGLFRPDKVKTKTYADIKPLYWAYLKYKLMKDTVSFVLNK</sequence>
<gene>
    <name evidence="2" type="ORF">AY601_0200</name>
</gene>
<organism evidence="2 3">
    <name type="scientific">Pedobacter cryoconitis</name>
    <dbReference type="NCBI Taxonomy" id="188932"/>
    <lineage>
        <taxon>Bacteria</taxon>
        <taxon>Pseudomonadati</taxon>
        <taxon>Bacteroidota</taxon>
        <taxon>Sphingobacteriia</taxon>
        <taxon>Sphingobacteriales</taxon>
        <taxon>Sphingobacteriaceae</taxon>
        <taxon>Pedobacter</taxon>
    </lineage>
</organism>
<evidence type="ECO:0000259" key="1">
    <source>
        <dbReference type="Pfam" id="PF00535"/>
    </source>
</evidence>